<evidence type="ECO:0000259" key="5">
    <source>
        <dbReference type="Pfam" id="PF23286"/>
    </source>
</evidence>
<evidence type="ECO:0000256" key="2">
    <source>
        <dbReference type="ARBA" id="ARBA00022737"/>
    </source>
</evidence>
<reference evidence="6" key="1">
    <citation type="submission" date="2022-11" db="EMBL/GenBank/DDBJ databases">
        <authorList>
            <person name="Hyden B.L."/>
            <person name="Feng K."/>
            <person name="Yates T."/>
            <person name="Jawdy S."/>
            <person name="Smart L.B."/>
            <person name="Muchero W."/>
        </authorList>
    </citation>
    <scope>NUCLEOTIDE SEQUENCE</scope>
    <source>
        <tissue evidence="6">Shoot tip</tissue>
    </source>
</reference>
<feature type="domain" description="Disease resistance protein RPS4B/Roq1-like leucine-rich repeats" evidence="5">
    <location>
        <begin position="139"/>
        <end position="293"/>
    </location>
</feature>
<reference evidence="6" key="2">
    <citation type="journal article" date="2023" name="Int. J. Mol. Sci.">
        <title>De Novo Assembly and Annotation of 11 Diverse Shrub Willow (Salix) Genomes Reveals Novel Gene Organization in Sex-Linked Regions.</title>
        <authorList>
            <person name="Hyden B."/>
            <person name="Feng K."/>
            <person name="Yates T.B."/>
            <person name="Jawdy S."/>
            <person name="Cereghino C."/>
            <person name="Smart L.B."/>
            <person name="Muchero W."/>
        </authorList>
    </citation>
    <scope>NUCLEOTIDE SEQUENCE [LARGE SCALE GENOMIC DNA]</scope>
    <source>
        <tissue evidence="6">Shoot tip</tissue>
    </source>
</reference>
<dbReference type="InterPro" id="IPR050715">
    <property type="entry name" value="LRR-SigEffector_domain"/>
</dbReference>
<gene>
    <name evidence="6" type="ORF">OIU85_019633</name>
</gene>
<dbReference type="EMBL" id="JAPFFL010000003">
    <property type="protein sequence ID" value="KAJ6737588.1"/>
    <property type="molecule type" value="Genomic_DNA"/>
</dbReference>
<dbReference type="PANTHER" id="PTHR45752:SF195">
    <property type="entry name" value="LEUCINE-RICH REPEAT (LRR) FAMILY PROTEIN-RELATED"/>
    <property type="match status" value="1"/>
</dbReference>
<evidence type="ECO:0000256" key="3">
    <source>
        <dbReference type="ARBA" id="ARBA00022821"/>
    </source>
</evidence>
<dbReference type="Pfam" id="PF20160">
    <property type="entry name" value="C-JID"/>
    <property type="match status" value="1"/>
</dbReference>
<keyword evidence="3" id="KW-0611">Plant defense</keyword>
<evidence type="ECO:0000313" key="7">
    <source>
        <dbReference type="Proteomes" id="UP001151529"/>
    </source>
</evidence>
<proteinExistence type="predicted"/>
<keyword evidence="2" id="KW-0677">Repeat</keyword>
<dbReference type="OrthoDB" id="850660at2759"/>
<name>A0A9Q0UXL7_SALVM</name>
<dbReference type="Proteomes" id="UP001151529">
    <property type="component" value="Chromosome 5"/>
</dbReference>
<dbReference type="PANTHER" id="PTHR45752">
    <property type="entry name" value="LEUCINE-RICH REPEAT-CONTAINING"/>
    <property type="match status" value="1"/>
</dbReference>
<dbReference type="Pfam" id="PF23286">
    <property type="entry name" value="LRR_13"/>
    <property type="match status" value="1"/>
</dbReference>
<dbReference type="InterPro" id="IPR032675">
    <property type="entry name" value="LRR_dom_sf"/>
</dbReference>
<dbReference type="InterPro" id="IPR045344">
    <property type="entry name" value="C-JID"/>
</dbReference>
<accession>A0A9Q0UXL7</accession>
<feature type="domain" description="C-JID" evidence="4">
    <location>
        <begin position="357"/>
        <end position="467"/>
    </location>
</feature>
<dbReference type="AlphaFoldDB" id="A0A9Q0UXL7"/>
<comment type="caution">
    <text evidence="6">The sequence shown here is derived from an EMBL/GenBank/DDBJ whole genome shotgun (WGS) entry which is preliminary data.</text>
</comment>
<keyword evidence="1" id="KW-0433">Leucine-rich repeat</keyword>
<evidence type="ECO:0000313" key="6">
    <source>
        <dbReference type="EMBL" id="KAJ6737588.1"/>
    </source>
</evidence>
<evidence type="ECO:0000259" key="4">
    <source>
        <dbReference type="Pfam" id="PF20160"/>
    </source>
</evidence>
<keyword evidence="7" id="KW-1185">Reference proteome</keyword>
<dbReference type="SUPFAM" id="SSF52058">
    <property type="entry name" value="L domain-like"/>
    <property type="match status" value="1"/>
</dbReference>
<sequence>MNLHSSSELILSDFNFSNLPNLEVPNLDQLVELDLSFCTSLTCLPDIIGELKSLVKLDLRYCKKLASLPSSIGKLTCLVKLRLGDCCELASLPESIGELKSLVELDLHSCKKLASLPSSIGGLKSLVELTVRRCSKLASLPESIGELKCLKTLDLGYCSKLASLPNSIYGLESLKWLDVGDCGKLNGFPILNRRRSEVEEIASTTNKLGCLQYLNMIDCHVLEIPGSIGSWVSLTTLELHGNDFERIPASIKQLPVLTELDLSRCERLYHLPQLPSSLQVLDATDCISLTSVEGIFMQGCDDYEAVSQVFDFSNCLQLDQNSLTKIIGDARLRIERMATSLFNQQYFGEPVTVWLCIPGSEVPEWFTYKNTGGPTVKIKLPDHWHRANTTDQLFGFTLCVVVSFDPCLEYREIDIKCECHLITKDGTHSDLTFRCYKGEVCGTWEREHVFIWSIHSYRSFKEASFHFKPLNNFEESTADAVVQSGVHPLFVEDCIDEPEQPQPKSLKLMGNYILL</sequence>
<dbReference type="InterPro" id="IPR058546">
    <property type="entry name" value="RPS4B/Roq1-like_LRR"/>
</dbReference>
<dbReference type="Gene3D" id="3.80.10.10">
    <property type="entry name" value="Ribonuclease Inhibitor"/>
    <property type="match status" value="2"/>
</dbReference>
<evidence type="ECO:0000256" key="1">
    <source>
        <dbReference type="ARBA" id="ARBA00022614"/>
    </source>
</evidence>
<organism evidence="6 7">
    <name type="scientific">Salix viminalis</name>
    <name type="common">Common osier</name>
    <name type="synonym">Basket willow</name>
    <dbReference type="NCBI Taxonomy" id="40686"/>
    <lineage>
        <taxon>Eukaryota</taxon>
        <taxon>Viridiplantae</taxon>
        <taxon>Streptophyta</taxon>
        <taxon>Embryophyta</taxon>
        <taxon>Tracheophyta</taxon>
        <taxon>Spermatophyta</taxon>
        <taxon>Magnoliopsida</taxon>
        <taxon>eudicotyledons</taxon>
        <taxon>Gunneridae</taxon>
        <taxon>Pentapetalae</taxon>
        <taxon>rosids</taxon>
        <taxon>fabids</taxon>
        <taxon>Malpighiales</taxon>
        <taxon>Salicaceae</taxon>
        <taxon>Saliceae</taxon>
        <taxon>Salix</taxon>
    </lineage>
</organism>
<protein>
    <submittedName>
        <fullName evidence="6">LEUCINE RICH REPEAT CONTAINING PROTEIN</fullName>
    </submittedName>
</protein>